<dbReference type="Pfam" id="PF13313">
    <property type="entry name" value="DUF4082"/>
    <property type="match status" value="3"/>
</dbReference>
<dbReference type="InterPro" id="IPR025141">
    <property type="entry name" value="DUF4082"/>
</dbReference>
<feature type="domain" description="DUF4082" evidence="5">
    <location>
        <begin position="897"/>
        <end position="1037"/>
    </location>
</feature>
<evidence type="ECO:0000256" key="2">
    <source>
        <dbReference type="SAM" id="MobiDB-lite"/>
    </source>
</evidence>
<dbReference type="Gene3D" id="2.60.40.1220">
    <property type="match status" value="1"/>
</dbReference>
<dbReference type="Proteomes" id="UP000219612">
    <property type="component" value="Unassembled WGS sequence"/>
</dbReference>
<dbReference type="Pfam" id="PF13205">
    <property type="entry name" value="Big_5"/>
    <property type="match status" value="1"/>
</dbReference>
<dbReference type="Pfam" id="PF20254">
    <property type="entry name" value="DMFA2_C"/>
    <property type="match status" value="1"/>
</dbReference>
<dbReference type="Pfam" id="PF17957">
    <property type="entry name" value="Big_7"/>
    <property type="match status" value="1"/>
</dbReference>
<feature type="domain" description="DUF4082" evidence="5">
    <location>
        <begin position="630"/>
        <end position="774"/>
    </location>
</feature>
<dbReference type="EMBL" id="OBDY01000029">
    <property type="protein sequence ID" value="SNY66167.1"/>
    <property type="molecule type" value="Genomic_DNA"/>
</dbReference>
<gene>
    <name evidence="7" type="ORF">SAMN05421748_129112</name>
</gene>
<dbReference type="OrthoDB" id="505641at2"/>
<reference evidence="8" key="1">
    <citation type="submission" date="2017-09" db="EMBL/GenBank/DDBJ databases">
        <authorList>
            <person name="Varghese N."/>
            <person name="Submissions S."/>
        </authorList>
    </citation>
    <scope>NUCLEOTIDE SEQUENCE [LARGE SCALE GENOMIC DNA]</scope>
    <source>
        <strain evidence="8">CGMCC 4.6857</strain>
    </source>
</reference>
<evidence type="ECO:0000256" key="3">
    <source>
        <dbReference type="SAM" id="SignalP"/>
    </source>
</evidence>
<protein>
    <submittedName>
        <fullName evidence="7">Mo-co oxidoreductase dimerisation domain-containing protein</fullName>
    </submittedName>
</protein>
<evidence type="ECO:0000313" key="8">
    <source>
        <dbReference type="Proteomes" id="UP000219612"/>
    </source>
</evidence>
<organism evidence="7 8">
    <name type="scientific">Paractinoplanes atraurantiacus</name>
    <dbReference type="NCBI Taxonomy" id="1036182"/>
    <lineage>
        <taxon>Bacteria</taxon>
        <taxon>Bacillati</taxon>
        <taxon>Actinomycetota</taxon>
        <taxon>Actinomycetes</taxon>
        <taxon>Micromonosporales</taxon>
        <taxon>Micromonosporaceae</taxon>
        <taxon>Paractinoplanes</taxon>
    </lineage>
</organism>
<dbReference type="Gene3D" id="2.60.40.650">
    <property type="match status" value="1"/>
</dbReference>
<feature type="signal peptide" evidence="3">
    <location>
        <begin position="1"/>
        <end position="31"/>
    </location>
</feature>
<dbReference type="AlphaFoldDB" id="A0A285K2C4"/>
<evidence type="ECO:0000259" key="4">
    <source>
        <dbReference type="Pfam" id="PF13205"/>
    </source>
</evidence>
<keyword evidence="8" id="KW-1185">Reference proteome</keyword>
<name>A0A285K2C4_9ACTN</name>
<evidence type="ECO:0000259" key="5">
    <source>
        <dbReference type="Pfam" id="PF13313"/>
    </source>
</evidence>
<dbReference type="InterPro" id="IPR046540">
    <property type="entry name" value="DMFA2_C"/>
</dbReference>
<feature type="region of interest" description="Disordered" evidence="2">
    <location>
        <begin position="335"/>
        <end position="359"/>
    </location>
</feature>
<dbReference type="InterPro" id="IPR014755">
    <property type="entry name" value="Cu-Rt/internalin_Ig-like"/>
</dbReference>
<keyword evidence="1 3" id="KW-0732">Signal</keyword>
<dbReference type="SUPFAM" id="SSF81296">
    <property type="entry name" value="E set domains"/>
    <property type="match status" value="1"/>
</dbReference>
<dbReference type="InterPro" id="IPR032812">
    <property type="entry name" value="SbsA_Ig"/>
</dbReference>
<dbReference type="InterPro" id="IPR014756">
    <property type="entry name" value="Ig_E-set"/>
</dbReference>
<feature type="domain" description="N,N-dimethylformamidase beta subunit-like C-terminal" evidence="6">
    <location>
        <begin position="88"/>
        <end position="482"/>
    </location>
</feature>
<evidence type="ECO:0000259" key="6">
    <source>
        <dbReference type="Pfam" id="PF20254"/>
    </source>
</evidence>
<dbReference type="RefSeq" id="WP_097327493.1">
    <property type="nucleotide sequence ID" value="NZ_OBDY01000029.1"/>
</dbReference>
<proteinExistence type="predicted"/>
<sequence length="1212" mass="127874">MDRARALIAAATATVLGAAVLIGLGPSAVSAACSPNDIVCENALAGTPDDEWNITGAGDDTIQGFATDMSVNAGQTVTFKVRAEHAFTIEIFRIGYYGGAGARRITTLPATYPAQNQNTACVDDDATQIYDCGTWAPSATWQVPAGQVSGVYFALLTRTDGGSSHISFVVRNDASHSDVLFKTSDATWQAYNTYGGASFYGGPQGRATKLSYNRPFATRGAFDGRDFLFSNEYPMIRFLERNGYDVTYTTDVDADRRGALIANHKVFLSVGHDEYWSGPQRTFVEAARDSGTNLAFFSGNEVYWKTRWETSKDGSNTAYRTLVCYKETWDNKKSDPSTEWTGTWRDPRWSPPSNGGVPENSLTGTMFMANSDDITMEVPAAKGKNRFWRGTEVANQTSGVKQLAKHTIGYESDEDIDNGFRPAGLIRLSETTGETPEYLRDFGQVVTPGTTTHHMTLYKAASGALVFGAGTVQYAWGLDDHHDSEWDIEPVDKNMQQAVINLFADMKVQPATRMSNLLAASASTDTVAPTVAITSPAAGATVANGAQVTVSGTASDTGGGVVAAVEVSLDNGTTWHPATGTTAWSYTGYVTGDGVATIKVRAADDSANLNSNPTARALNLTGSTSLFGNKVPGTPASTDTGATEVGIKITPQTDGFVKAVRFYKGAGNTGTHTGSLWTEDGDLLSSGTFENETATGWQTLTLSPAVPVVAGSTYVASYTAPNGRYAADSWAFAYRALNAAPLSSPRSQDSGGNGVFGEPGEFPVRSYAATNYYVDVLFDSSNLTAPTVLTVTPTPDALYTPVSAQPSATFSKPVNAAAITFTLINDAGANVAGTVDYDGPTRTARFIPAAALTAGETFTARVSASDTNGNAMAQPKVWKFTTDPAQTTVNSLFPAAETPDTAAVKDSRGTTLGVKFTPSVDGTVIGVRFYKGTGNGGTHVGSLWSAAGSRLRQATFVNDSATGWQSVYFDEPYKVDAGTTYVASYYAPRGNYAATSGYFNNQRVNGPLTGVGGNNGLYTYGSDVFPTSSYGNTNYWVDPMFVAAPEEPQPPQPTVPAGAVTVWPSTATPASASWNDSAAISVGVQFTTDVAGIVNGIRYYRGTGNNGTHTGTLWNAAGDPLATGTFVSETATGWQTMLFSQPYAITPGNVYTVSYSTTTGHYAVTSGGLAAATHSPPLHVPATGGVFKYGSGFPGTRSSHNFWVDPVFTPNS</sequence>
<evidence type="ECO:0000313" key="7">
    <source>
        <dbReference type="EMBL" id="SNY66167.1"/>
    </source>
</evidence>
<dbReference type="PROSITE" id="PS51257">
    <property type="entry name" value="PROKAR_LIPOPROTEIN"/>
    <property type="match status" value="1"/>
</dbReference>
<feature type="domain" description="SbsA Ig-like" evidence="4">
    <location>
        <begin position="784"/>
        <end position="882"/>
    </location>
</feature>
<feature type="chain" id="PRO_5013057965" evidence="3">
    <location>
        <begin position="32"/>
        <end position="1212"/>
    </location>
</feature>
<feature type="domain" description="DUF4082" evidence="5">
    <location>
        <begin position="1067"/>
        <end position="1204"/>
    </location>
</feature>
<accession>A0A285K2C4</accession>
<evidence type="ECO:0000256" key="1">
    <source>
        <dbReference type="ARBA" id="ARBA00022729"/>
    </source>
</evidence>